<dbReference type="OrthoDB" id="2123049at2759"/>
<reference evidence="1 2" key="1">
    <citation type="journal article" date="2015" name="Genome Biol. Evol.">
        <title>Phylogenomic analyses indicate that early fungi evolved digesting cell walls of algal ancestors of land plants.</title>
        <authorList>
            <person name="Chang Y."/>
            <person name="Wang S."/>
            <person name="Sekimoto S."/>
            <person name="Aerts A.L."/>
            <person name="Choi C."/>
            <person name="Clum A."/>
            <person name="LaButti K.M."/>
            <person name="Lindquist E.A."/>
            <person name="Yee Ngan C."/>
            <person name="Ohm R.A."/>
            <person name="Salamov A.A."/>
            <person name="Grigoriev I.V."/>
            <person name="Spatafora J.W."/>
            <person name="Berbee M.L."/>
        </authorList>
    </citation>
    <scope>NUCLEOTIDE SEQUENCE [LARGE SCALE GENOMIC DNA]</scope>
    <source>
        <strain evidence="1 2">NRRL 1564</strain>
    </source>
</reference>
<evidence type="ECO:0000313" key="1">
    <source>
        <dbReference type="EMBL" id="PIA16490.1"/>
    </source>
</evidence>
<evidence type="ECO:0000313" key="2">
    <source>
        <dbReference type="Proteomes" id="UP000242474"/>
    </source>
</evidence>
<proteinExistence type="predicted"/>
<organism evidence="1 2">
    <name type="scientific">Coemansia reversa (strain ATCC 12441 / NRRL 1564)</name>
    <dbReference type="NCBI Taxonomy" id="763665"/>
    <lineage>
        <taxon>Eukaryota</taxon>
        <taxon>Fungi</taxon>
        <taxon>Fungi incertae sedis</taxon>
        <taxon>Zoopagomycota</taxon>
        <taxon>Kickxellomycotina</taxon>
        <taxon>Kickxellomycetes</taxon>
        <taxon>Kickxellales</taxon>
        <taxon>Kickxellaceae</taxon>
        <taxon>Coemansia</taxon>
    </lineage>
</organism>
<dbReference type="Proteomes" id="UP000242474">
    <property type="component" value="Unassembled WGS sequence"/>
</dbReference>
<name>A0A2G5BBW1_COERN</name>
<dbReference type="AlphaFoldDB" id="A0A2G5BBW1"/>
<protein>
    <submittedName>
        <fullName evidence="1">Uncharacterized protein</fullName>
    </submittedName>
</protein>
<sequence>MTQVKRPRLSTSDYHAGHSADISGFCLSEKIVLDLPPDIGTTAAIAVCPSVNAGSHKDDSIQNGYVTIAIGTHLGCIALVHNDQTTSILEGPGGPAIQNLLALESTTHADPASINNETKLSTKTKCDVVAGDAEGRITTYLSGRMFSRKAYAEPISALAPDCNPHTPSSFLVGDMGGTVINCHAQGVSWKAQIDISALSTAARSVLAEKESKLTDPTIKDVCSVQLPDRHGLFTNYVLVASSSGHVQLLSRGVPVHTIALSAPCNALCPGVFLGSGTGDKVRLSPTRSNLQAIIGDDAGRLFVLDGFELVPYAQLDYPITRVFSLPLSVFGSYDGPDVVICATRSDSIYILYQKKIVATHVTGFWPAAVNIIPAFLDAGPAIAVVESQLRGEQRRYDRVHIILLEPTWKESQT</sequence>
<accession>A0A2G5BBW1</accession>
<keyword evidence="2" id="KW-1185">Reference proteome</keyword>
<gene>
    <name evidence="1" type="ORF">COEREDRAFT_86890</name>
</gene>
<dbReference type="EMBL" id="KZ303499">
    <property type="protein sequence ID" value="PIA16490.1"/>
    <property type="molecule type" value="Genomic_DNA"/>
</dbReference>